<gene>
    <name evidence="2" type="ORF">J2781_002292</name>
</gene>
<feature type="transmembrane region" description="Helical" evidence="1">
    <location>
        <begin position="342"/>
        <end position="359"/>
    </location>
</feature>
<keyword evidence="1" id="KW-0472">Membrane</keyword>
<evidence type="ECO:0000313" key="3">
    <source>
        <dbReference type="Proteomes" id="UP001184853"/>
    </source>
</evidence>
<dbReference type="RefSeq" id="WP_115982728.1">
    <property type="nucleotide sequence ID" value="NZ_JAVDQS010000005.1"/>
</dbReference>
<keyword evidence="3" id="KW-1185">Reference proteome</keyword>
<keyword evidence="1" id="KW-1133">Transmembrane helix</keyword>
<evidence type="ECO:0000313" key="2">
    <source>
        <dbReference type="EMBL" id="MDR6405363.1"/>
    </source>
</evidence>
<dbReference type="EMBL" id="JAVDQS010000005">
    <property type="protein sequence ID" value="MDR6405363.1"/>
    <property type="molecule type" value="Genomic_DNA"/>
</dbReference>
<protein>
    <recommendedName>
        <fullName evidence="4">Dolichyl-phosphate-mannose-protein mannosyltransferase</fullName>
    </recommendedName>
</protein>
<dbReference type="Proteomes" id="UP001184853">
    <property type="component" value="Unassembled WGS sequence"/>
</dbReference>
<evidence type="ECO:0000256" key="1">
    <source>
        <dbReference type="SAM" id="Phobius"/>
    </source>
</evidence>
<feature type="transmembrane region" description="Helical" evidence="1">
    <location>
        <begin position="152"/>
        <end position="182"/>
    </location>
</feature>
<feature type="transmembrane region" description="Helical" evidence="1">
    <location>
        <begin position="124"/>
        <end position="140"/>
    </location>
</feature>
<proteinExistence type="predicted"/>
<feature type="transmembrane region" description="Helical" evidence="1">
    <location>
        <begin position="12"/>
        <end position="30"/>
    </location>
</feature>
<feature type="transmembrane region" description="Helical" evidence="1">
    <location>
        <begin position="229"/>
        <end position="251"/>
    </location>
</feature>
<accession>A0ABU1LF72</accession>
<feature type="transmembrane region" description="Helical" evidence="1">
    <location>
        <begin position="58"/>
        <end position="77"/>
    </location>
</feature>
<reference evidence="2 3" key="1">
    <citation type="submission" date="2023-07" db="EMBL/GenBank/DDBJ databases">
        <title>Sorghum-associated microbial communities from plants grown in Nebraska, USA.</title>
        <authorList>
            <person name="Schachtman D."/>
        </authorList>
    </citation>
    <scope>NUCLEOTIDE SEQUENCE [LARGE SCALE GENOMIC DNA]</scope>
    <source>
        <strain evidence="2 3">DS1709</strain>
    </source>
</reference>
<feature type="transmembrane region" description="Helical" evidence="1">
    <location>
        <begin position="292"/>
        <end position="309"/>
    </location>
</feature>
<feature type="transmembrane region" description="Helical" evidence="1">
    <location>
        <begin position="98"/>
        <end position="118"/>
    </location>
</feature>
<feature type="transmembrane region" description="Helical" evidence="1">
    <location>
        <begin position="263"/>
        <end position="280"/>
    </location>
</feature>
<name>A0ABU1LF72_9FLAO</name>
<evidence type="ECO:0008006" key="4">
    <source>
        <dbReference type="Google" id="ProtNLM"/>
    </source>
</evidence>
<sequence>MKILLDKKDTILNLTVFSGVILFFILRLFLSSGELRPDSIQYLLQAQNFWQCKVNFPLGYAFCIKILHLITGSYLAASKIINLLSYIGIIAFSYKKKFFFSQTLLVFSFYPFINLYTLSLSEPLYFLINYLIIYCIYRVIENGFHKKYIFSTGILFFLLVSVRFSGIFVFLTSIFFLGFLAYQKRYSLQAYFIFVLSSASGICSYLLINYFYCGNALGDRSHLQFHPSNILGFISELGTSILQDFSFFNIFIHKGILEKTSSINALLSICIFLLVIFILIKKNKKIGSFNCYLLLSFLGILVSIIYSHYTTKIDYNIRIKSTAYLYLLFFISLNITRKALNVLKLFVVFALTINCFTLIKYSEKITRQIKWNETLICTPNNKSVHIIYKDLKDNTVKSNAKILLFKALLIDKGYVFYESEIPDQRPSSCNIKASEIIR</sequence>
<organism evidence="2 3">
    <name type="scientific">Chryseobacterium geocarposphaerae</name>
    <dbReference type="NCBI Taxonomy" id="1416776"/>
    <lineage>
        <taxon>Bacteria</taxon>
        <taxon>Pseudomonadati</taxon>
        <taxon>Bacteroidota</taxon>
        <taxon>Flavobacteriia</taxon>
        <taxon>Flavobacteriales</taxon>
        <taxon>Weeksellaceae</taxon>
        <taxon>Chryseobacterium group</taxon>
        <taxon>Chryseobacterium</taxon>
    </lineage>
</organism>
<feature type="transmembrane region" description="Helical" evidence="1">
    <location>
        <begin position="188"/>
        <end position="208"/>
    </location>
</feature>
<keyword evidence="1" id="KW-0812">Transmembrane</keyword>
<comment type="caution">
    <text evidence="2">The sequence shown here is derived from an EMBL/GenBank/DDBJ whole genome shotgun (WGS) entry which is preliminary data.</text>
</comment>